<organism evidence="1 2">
    <name type="scientific">Paramecium octaurelia</name>
    <dbReference type="NCBI Taxonomy" id="43137"/>
    <lineage>
        <taxon>Eukaryota</taxon>
        <taxon>Sar</taxon>
        <taxon>Alveolata</taxon>
        <taxon>Ciliophora</taxon>
        <taxon>Intramacronucleata</taxon>
        <taxon>Oligohymenophorea</taxon>
        <taxon>Peniculida</taxon>
        <taxon>Parameciidae</taxon>
        <taxon>Paramecium</taxon>
    </lineage>
</organism>
<reference evidence="1" key="1">
    <citation type="submission" date="2021-01" db="EMBL/GenBank/DDBJ databases">
        <authorList>
            <consortium name="Genoscope - CEA"/>
            <person name="William W."/>
        </authorList>
    </citation>
    <scope>NUCLEOTIDE SEQUENCE</scope>
</reference>
<dbReference type="Proteomes" id="UP000683925">
    <property type="component" value="Unassembled WGS sequence"/>
</dbReference>
<dbReference type="InterPro" id="IPR003428">
    <property type="entry name" value="MAM33"/>
</dbReference>
<dbReference type="GO" id="GO:0005759">
    <property type="term" value="C:mitochondrial matrix"/>
    <property type="evidence" value="ECO:0007669"/>
    <property type="project" value="InterPro"/>
</dbReference>
<evidence type="ECO:0000313" key="2">
    <source>
        <dbReference type="Proteomes" id="UP000683925"/>
    </source>
</evidence>
<dbReference type="FunFam" id="3.10.280.10:FF:000013">
    <property type="entry name" value="Uncharacterized protein"/>
    <property type="match status" value="1"/>
</dbReference>
<dbReference type="OMA" id="IENEIMF"/>
<dbReference type="PANTHER" id="PTHR10826:SF1">
    <property type="entry name" value="COMPLEMENT COMPONENT 1 Q SUBCOMPONENT-BINDING PROTEIN, MITOCHONDRIAL"/>
    <property type="match status" value="1"/>
</dbReference>
<dbReference type="EMBL" id="CAJJDP010000025">
    <property type="protein sequence ID" value="CAD8151375.1"/>
    <property type="molecule type" value="Genomic_DNA"/>
</dbReference>
<accession>A0A8S1TDT2</accession>
<dbReference type="PANTHER" id="PTHR10826">
    <property type="entry name" value="COMPLEMENT COMPONENT 1"/>
    <property type="match status" value="1"/>
</dbReference>
<dbReference type="Pfam" id="PF02330">
    <property type="entry name" value="MAM33"/>
    <property type="match status" value="1"/>
</dbReference>
<keyword evidence="2" id="KW-1185">Reference proteome</keyword>
<evidence type="ECO:0000313" key="1">
    <source>
        <dbReference type="EMBL" id="CAD8151375.1"/>
    </source>
</evidence>
<name>A0A8S1TDT2_PAROT</name>
<sequence>MITKMPLRIARTLFSVNFPGSQISIPQQPIEKNQLFQVIENEIMFDVIPMNNNQQNSDQTKMNGFKIQDFQDQQRIELSKNVENVQILICIDFYNNGQSKEQEIIDSQIIQIQKTSETPLTSFKSIPQIQAPFSVYLTKGNGIVSCYECVAYNGKIKIEMVSIIDDVEEHKLIPRENRGLEEYNGSNHQIEDSIQHEMLNYLKTFEIDSELAQFVQHIQIYQEQVLNVNYLQDKPILHD</sequence>
<comment type="caution">
    <text evidence="1">The sequence shown here is derived from an EMBL/GenBank/DDBJ whole genome shotgun (WGS) entry which is preliminary data.</text>
</comment>
<dbReference type="OrthoDB" id="302973at2759"/>
<proteinExistence type="predicted"/>
<protein>
    <submittedName>
        <fullName evidence="1">Uncharacterized protein</fullName>
    </submittedName>
</protein>
<dbReference type="AlphaFoldDB" id="A0A8S1TDT2"/>
<gene>
    <name evidence="1" type="ORF">POCTA_138.1.T0250063</name>
</gene>